<dbReference type="PANTHER" id="PTHR43761:SF1">
    <property type="entry name" value="D-ISOMER SPECIFIC 2-HYDROXYACID DEHYDROGENASE CATALYTIC DOMAIN-CONTAINING PROTEIN-RELATED"/>
    <property type="match status" value="1"/>
</dbReference>
<feature type="domain" description="D-isomer specific 2-hydroxyacid dehydrogenase catalytic" evidence="5">
    <location>
        <begin position="36"/>
        <end position="333"/>
    </location>
</feature>
<evidence type="ECO:0000259" key="6">
    <source>
        <dbReference type="Pfam" id="PF02826"/>
    </source>
</evidence>
<protein>
    <submittedName>
        <fullName evidence="7">D-isomer specific 2-hydroxyacid dehydrogenase NAD-binding</fullName>
    </submittedName>
</protein>
<dbReference type="GO" id="GO:0051287">
    <property type="term" value="F:NAD binding"/>
    <property type="evidence" value="ECO:0007669"/>
    <property type="project" value="InterPro"/>
</dbReference>
<dbReference type="EMBL" id="JAPQKH010000006">
    <property type="protein sequence ID" value="KAJ5094305.1"/>
    <property type="molecule type" value="Genomic_DNA"/>
</dbReference>
<comment type="caution">
    <text evidence="7">The sequence shown here is derived from an EMBL/GenBank/DDBJ whole genome shotgun (WGS) entry which is preliminary data.</text>
</comment>
<reference evidence="7" key="1">
    <citation type="submission" date="2022-11" db="EMBL/GenBank/DDBJ databases">
        <authorList>
            <person name="Petersen C."/>
        </authorList>
    </citation>
    <scope>NUCLEOTIDE SEQUENCE</scope>
    <source>
        <strain evidence="7">IBT 30069</strain>
    </source>
</reference>
<evidence type="ECO:0000256" key="2">
    <source>
        <dbReference type="ARBA" id="ARBA00023002"/>
    </source>
</evidence>
<dbReference type="Gene3D" id="3.40.50.720">
    <property type="entry name" value="NAD(P)-binding Rossmann-like Domain"/>
    <property type="match status" value="2"/>
</dbReference>
<proteinExistence type="inferred from homology"/>
<dbReference type="Pfam" id="PF02826">
    <property type="entry name" value="2-Hacid_dh_C"/>
    <property type="match status" value="1"/>
</dbReference>
<name>A0A9W9K680_9EURO</name>
<dbReference type="InterPro" id="IPR006139">
    <property type="entry name" value="D-isomer_2_OHA_DH_cat_dom"/>
</dbReference>
<keyword evidence="8" id="KW-1185">Reference proteome</keyword>
<reference evidence="7" key="2">
    <citation type="journal article" date="2023" name="IMA Fungus">
        <title>Comparative genomic study of the Penicillium genus elucidates a diverse pangenome and 15 lateral gene transfer events.</title>
        <authorList>
            <person name="Petersen C."/>
            <person name="Sorensen T."/>
            <person name="Nielsen M.R."/>
            <person name="Sondergaard T.E."/>
            <person name="Sorensen J.L."/>
            <person name="Fitzpatrick D.A."/>
            <person name="Frisvad J.C."/>
            <person name="Nielsen K.L."/>
        </authorList>
    </citation>
    <scope>NUCLEOTIDE SEQUENCE</scope>
    <source>
        <strain evidence="7">IBT 30069</strain>
    </source>
</reference>
<dbReference type="OrthoDB" id="298012at2759"/>
<evidence type="ECO:0000256" key="3">
    <source>
        <dbReference type="ARBA" id="ARBA00023027"/>
    </source>
</evidence>
<dbReference type="SUPFAM" id="SSF51735">
    <property type="entry name" value="NAD(P)-binding Rossmann-fold domains"/>
    <property type="match status" value="1"/>
</dbReference>
<dbReference type="Proteomes" id="UP001149165">
    <property type="component" value="Unassembled WGS sequence"/>
</dbReference>
<keyword evidence="3" id="KW-0520">NAD</keyword>
<dbReference type="InterPro" id="IPR050418">
    <property type="entry name" value="D-iso_2-hydroxyacid_DH_PdxB"/>
</dbReference>
<evidence type="ECO:0000313" key="8">
    <source>
        <dbReference type="Proteomes" id="UP001149165"/>
    </source>
</evidence>
<sequence length="337" mass="36552">MASGDTVPHIVAIEAIHCPIPTFDIPHTRGIYEWTTESQLEERVKDATVIIATTIRLSARILSPEVTPKLKLIVAMAVGTNHIDKFAAKQRGIPVCNCPASNLESVSEHAIGLYFSARRKLVSLHQATTRVLPSPVSDTEWKANGSLRTRLHMSNGKPPLTCGEETMGIFGYGGLGKRIAPMAGALGMTVLVAERKGHSPRENRVAFDEVLRKCTVLVMCLPRNPETENLISSTEFGMMRPEALLINVARGGIVDEAALLAALKEGQISGAATDVFNTEPAGKADSPLLGPEAEGLNLIMTPHLAWYAERTLENYRIGMKAAIEKWYGGEIVNEVQP</sequence>
<dbReference type="GO" id="GO:0016616">
    <property type="term" value="F:oxidoreductase activity, acting on the CH-OH group of donors, NAD or NADP as acceptor"/>
    <property type="evidence" value="ECO:0007669"/>
    <property type="project" value="InterPro"/>
</dbReference>
<keyword evidence="2 4" id="KW-0560">Oxidoreductase</keyword>
<comment type="similarity">
    <text evidence="1 4">Belongs to the D-isomer specific 2-hydroxyacid dehydrogenase family.</text>
</comment>
<evidence type="ECO:0000259" key="5">
    <source>
        <dbReference type="Pfam" id="PF00389"/>
    </source>
</evidence>
<evidence type="ECO:0000256" key="4">
    <source>
        <dbReference type="RuleBase" id="RU003719"/>
    </source>
</evidence>
<evidence type="ECO:0000256" key="1">
    <source>
        <dbReference type="ARBA" id="ARBA00005854"/>
    </source>
</evidence>
<accession>A0A9W9K680</accession>
<dbReference type="PANTHER" id="PTHR43761">
    <property type="entry name" value="D-ISOMER SPECIFIC 2-HYDROXYACID DEHYDROGENASE FAMILY PROTEIN (AFU_ORTHOLOGUE AFUA_1G13630)"/>
    <property type="match status" value="1"/>
</dbReference>
<dbReference type="SUPFAM" id="SSF52283">
    <property type="entry name" value="Formate/glycerate dehydrogenase catalytic domain-like"/>
    <property type="match status" value="1"/>
</dbReference>
<dbReference type="InterPro" id="IPR036291">
    <property type="entry name" value="NAD(P)-bd_dom_sf"/>
</dbReference>
<feature type="domain" description="D-isomer specific 2-hydroxyacid dehydrogenase NAD-binding" evidence="6">
    <location>
        <begin position="160"/>
        <end position="305"/>
    </location>
</feature>
<dbReference type="AlphaFoldDB" id="A0A9W9K680"/>
<dbReference type="InterPro" id="IPR006140">
    <property type="entry name" value="D-isomer_DH_NAD-bd"/>
</dbReference>
<gene>
    <name evidence="7" type="ORF">N7456_010166</name>
</gene>
<dbReference type="CDD" id="cd05198">
    <property type="entry name" value="formate_dh_like"/>
    <property type="match status" value="1"/>
</dbReference>
<evidence type="ECO:0000313" key="7">
    <source>
        <dbReference type="EMBL" id="KAJ5094305.1"/>
    </source>
</evidence>
<dbReference type="Pfam" id="PF00389">
    <property type="entry name" value="2-Hacid_dh"/>
    <property type="match status" value="1"/>
</dbReference>
<organism evidence="7 8">
    <name type="scientific">Penicillium angulare</name>
    <dbReference type="NCBI Taxonomy" id="116970"/>
    <lineage>
        <taxon>Eukaryota</taxon>
        <taxon>Fungi</taxon>
        <taxon>Dikarya</taxon>
        <taxon>Ascomycota</taxon>
        <taxon>Pezizomycotina</taxon>
        <taxon>Eurotiomycetes</taxon>
        <taxon>Eurotiomycetidae</taxon>
        <taxon>Eurotiales</taxon>
        <taxon>Aspergillaceae</taxon>
        <taxon>Penicillium</taxon>
    </lineage>
</organism>